<evidence type="ECO:0000256" key="2">
    <source>
        <dbReference type="SAM" id="MobiDB-lite"/>
    </source>
</evidence>
<evidence type="ECO:0000256" key="1">
    <source>
        <dbReference type="ARBA" id="ARBA00022649"/>
    </source>
</evidence>
<dbReference type="Pfam" id="PF02697">
    <property type="entry name" value="VAPB_antitox"/>
    <property type="match status" value="1"/>
</dbReference>
<dbReference type="RefSeq" id="WP_198061872.1">
    <property type="nucleotide sequence ID" value="NZ_CP065856.1"/>
</dbReference>
<accession>A0A7T3FYJ2</accession>
<dbReference type="EMBL" id="CP065856">
    <property type="protein sequence ID" value="QPV63078.1"/>
    <property type="molecule type" value="Genomic_DNA"/>
</dbReference>
<dbReference type="GeneID" id="60586851"/>
<evidence type="ECO:0008006" key="5">
    <source>
        <dbReference type="Google" id="ProtNLM"/>
    </source>
</evidence>
<dbReference type="OrthoDB" id="9187at2157"/>
<dbReference type="InterPro" id="IPR003847">
    <property type="entry name" value="Put_antitoxin"/>
</dbReference>
<gene>
    <name evidence="3" type="ORF">I7X12_00120</name>
</gene>
<organism evidence="3 4">
    <name type="scientific">Halosimplex litoreum</name>
    <dbReference type="NCBI Taxonomy" id="1198301"/>
    <lineage>
        <taxon>Archaea</taxon>
        <taxon>Methanobacteriati</taxon>
        <taxon>Methanobacteriota</taxon>
        <taxon>Stenosarchaea group</taxon>
        <taxon>Halobacteria</taxon>
        <taxon>Halobacteriales</taxon>
        <taxon>Haloarculaceae</taxon>
        <taxon>Halosimplex</taxon>
    </lineage>
</organism>
<name>A0A7T3FYJ2_9EURY</name>
<keyword evidence="4" id="KW-1185">Reference proteome</keyword>
<evidence type="ECO:0000313" key="4">
    <source>
        <dbReference type="Proteomes" id="UP000595001"/>
    </source>
</evidence>
<dbReference type="KEGG" id="hlt:I7X12_00120"/>
<reference evidence="3 4" key="1">
    <citation type="submission" date="2020-12" db="EMBL/GenBank/DDBJ databases">
        <title>Halosimplex halophilum sp. nov. and Halosimplex salinum sp. nov., two new members of the genus Halosimplex.</title>
        <authorList>
            <person name="Cui H.L."/>
        </authorList>
    </citation>
    <scope>NUCLEOTIDE SEQUENCE [LARGE SCALE GENOMIC DNA]</scope>
    <source>
        <strain evidence="3 4">YGH94</strain>
    </source>
</reference>
<dbReference type="AlphaFoldDB" id="A0A7T3FYJ2"/>
<dbReference type="Proteomes" id="UP000595001">
    <property type="component" value="Chromosome"/>
</dbReference>
<feature type="region of interest" description="Disordered" evidence="2">
    <location>
        <begin position="49"/>
        <end position="74"/>
    </location>
</feature>
<sequence length="74" mass="8583">MSTIRVSDDVKERLRDLKRDDESFNDLLDRLSRSEKDVEEIAQSLGAINDGTLGERMEEANDELNESLERRTEK</sequence>
<evidence type="ECO:0000313" key="3">
    <source>
        <dbReference type="EMBL" id="QPV63078.1"/>
    </source>
</evidence>
<protein>
    <recommendedName>
        <fullName evidence="5">Antitoxin</fullName>
    </recommendedName>
</protein>
<proteinExistence type="predicted"/>
<keyword evidence="1" id="KW-1277">Toxin-antitoxin system</keyword>